<evidence type="ECO:0008006" key="3">
    <source>
        <dbReference type="Google" id="ProtNLM"/>
    </source>
</evidence>
<comment type="caution">
    <text evidence="1">The sequence shown here is derived from an EMBL/GenBank/DDBJ whole genome shotgun (WGS) entry which is preliminary data.</text>
</comment>
<accession>A0ABU9SSM5</accession>
<organism evidence="1 2">
    <name type="scientific">Paraglaciecola mesophila</name>
    <dbReference type="NCBI Taxonomy" id="197222"/>
    <lineage>
        <taxon>Bacteria</taxon>
        <taxon>Pseudomonadati</taxon>
        <taxon>Pseudomonadota</taxon>
        <taxon>Gammaproteobacteria</taxon>
        <taxon>Alteromonadales</taxon>
        <taxon>Alteromonadaceae</taxon>
        <taxon>Paraglaciecola</taxon>
    </lineage>
</organism>
<reference evidence="1 2" key="1">
    <citation type="submission" date="2024-03" db="EMBL/GenBank/DDBJ databases">
        <title>Community enrichment and isolation of bacterial strains for fucoidan degradation.</title>
        <authorList>
            <person name="Sichert A."/>
        </authorList>
    </citation>
    <scope>NUCLEOTIDE SEQUENCE [LARGE SCALE GENOMIC DNA]</scope>
    <source>
        <strain evidence="1 2">AS12</strain>
    </source>
</reference>
<gene>
    <name evidence="1" type="ORF">WNY77_05755</name>
</gene>
<proteinExistence type="predicted"/>
<keyword evidence="2" id="KW-1185">Reference proteome</keyword>
<evidence type="ECO:0000313" key="2">
    <source>
        <dbReference type="Proteomes" id="UP001461163"/>
    </source>
</evidence>
<dbReference type="RefSeq" id="WP_006994479.1">
    <property type="nucleotide sequence ID" value="NZ_JBBMQS010000003.1"/>
</dbReference>
<evidence type="ECO:0000313" key="1">
    <source>
        <dbReference type="EMBL" id="MEM5496892.1"/>
    </source>
</evidence>
<protein>
    <recommendedName>
        <fullName evidence="3">Pilus assembly protein</fullName>
    </recommendedName>
</protein>
<name>A0ABU9SSM5_9ALTE</name>
<sequence>MLLLVILATIVAVLFAYSLFKDTGKNTKYARKGANAIAQASSIDTGEVAEVN</sequence>
<dbReference type="Proteomes" id="UP001461163">
    <property type="component" value="Unassembled WGS sequence"/>
</dbReference>
<dbReference type="EMBL" id="JBBMQS010000003">
    <property type="protein sequence ID" value="MEM5496892.1"/>
    <property type="molecule type" value="Genomic_DNA"/>
</dbReference>